<feature type="transmembrane region" description="Helical" evidence="7">
    <location>
        <begin position="241"/>
        <end position="261"/>
    </location>
</feature>
<dbReference type="Proteomes" id="UP001470230">
    <property type="component" value="Unassembled WGS sequence"/>
</dbReference>
<feature type="transmembrane region" description="Helical" evidence="7">
    <location>
        <begin position="209"/>
        <end position="229"/>
    </location>
</feature>
<keyword evidence="5 7" id="KW-0472">Membrane</keyword>
<evidence type="ECO:0000256" key="7">
    <source>
        <dbReference type="SAM" id="Phobius"/>
    </source>
</evidence>
<feature type="region of interest" description="Disordered" evidence="6">
    <location>
        <begin position="415"/>
        <end position="434"/>
    </location>
</feature>
<gene>
    <name evidence="9" type="ORF">M9Y10_000814</name>
</gene>
<evidence type="ECO:0000313" key="10">
    <source>
        <dbReference type="Proteomes" id="UP001470230"/>
    </source>
</evidence>
<proteinExistence type="predicted"/>
<feature type="transmembrane region" description="Helical" evidence="7">
    <location>
        <begin position="138"/>
        <end position="157"/>
    </location>
</feature>
<name>A0ABR2L592_9EUKA</name>
<dbReference type="Pfam" id="PF06814">
    <property type="entry name" value="GOST_TM"/>
    <property type="match status" value="1"/>
</dbReference>
<dbReference type="InterPro" id="IPR053937">
    <property type="entry name" value="GOST_TM"/>
</dbReference>
<keyword evidence="3" id="KW-0732">Signal</keyword>
<feature type="transmembrane region" description="Helical" evidence="7">
    <location>
        <begin position="348"/>
        <end position="366"/>
    </location>
</feature>
<keyword evidence="10" id="KW-1185">Reference proteome</keyword>
<feature type="transmembrane region" description="Helical" evidence="7">
    <location>
        <begin position="320"/>
        <end position="342"/>
    </location>
</feature>
<feature type="domain" description="GOST seven transmembrane" evidence="8">
    <location>
        <begin position="143"/>
        <end position="344"/>
    </location>
</feature>
<evidence type="ECO:0000256" key="6">
    <source>
        <dbReference type="SAM" id="MobiDB-lite"/>
    </source>
</evidence>
<accession>A0ABR2L592</accession>
<protein>
    <recommendedName>
        <fullName evidence="8">GOST seven transmembrane domain-containing protein</fullName>
    </recommendedName>
</protein>
<comment type="caution">
    <text evidence="9">The sequence shown here is derived from an EMBL/GenBank/DDBJ whole genome shotgun (WGS) entry which is preliminary data.</text>
</comment>
<evidence type="ECO:0000256" key="3">
    <source>
        <dbReference type="ARBA" id="ARBA00022729"/>
    </source>
</evidence>
<dbReference type="PANTHER" id="PTHR21229">
    <property type="entry name" value="LUNG SEVEN TRANSMEMBRANE RECEPTOR"/>
    <property type="match status" value="1"/>
</dbReference>
<dbReference type="EMBL" id="JAPFFF010000001">
    <property type="protein sequence ID" value="KAK8898523.1"/>
    <property type="molecule type" value="Genomic_DNA"/>
</dbReference>
<dbReference type="InterPro" id="IPR009637">
    <property type="entry name" value="GPR107/GPR108-like"/>
</dbReference>
<sequence>MLFYFIFSINYLNKFGVYSLKNQFKMPSFGFDANGTYLIDVQNIPDTLSKFEIAFLNKKQYKKYFFKFFPPSICEMQNIQKYTITYYQHILEGKFDEKIELYPFLLRCEQMYEKFDLTIYTEYRNPTTYLDNRMVNGIYGELAICLIYILLAAAWIFNLIKNSQSKNELHYYITAIILLFTFSHILRFFELRQMDKTDNTKYYTNFRIFFNFLCGTFTCFFILVCSEGFCILVDTIPKQRIIMSVIVSMLLNGSLYFTFYYNFSENYVKIVFLDLVFLIFYGYELFQATKRANAQIAALLLSDTDQAGIKNKKYIDFQRILIVILIVLISLLILSNISFLIPCWVNELFVSLIEIGIICATAFVFMPKSQFSSSGITRRLIEDDGDDDGAQTIGVESTMDGDEIPLMSLDGPTPNQPLLQETNSSKNGKKVKGNNYLFL</sequence>
<feature type="transmembrane region" description="Helical" evidence="7">
    <location>
        <begin position="267"/>
        <end position="286"/>
    </location>
</feature>
<keyword evidence="2 7" id="KW-0812">Transmembrane</keyword>
<evidence type="ECO:0000256" key="5">
    <source>
        <dbReference type="ARBA" id="ARBA00023136"/>
    </source>
</evidence>
<evidence type="ECO:0000259" key="8">
    <source>
        <dbReference type="Pfam" id="PF06814"/>
    </source>
</evidence>
<evidence type="ECO:0000313" key="9">
    <source>
        <dbReference type="EMBL" id="KAK8898523.1"/>
    </source>
</evidence>
<reference evidence="9 10" key="1">
    <citation type="submission" date="2024-04" db="EMBL/GenBank/DDBJ databases">
        <title>Tritrichomonas musculus Genome.</title>
        <authorList>
            <person name="Alves-Ferreira E."/>
            <person name="Grigg M."/>
            <person name="Lorenzi H."/>
            <person name="Galac M."/>
        </authorList>
    </citation>
    <scope>NUCLEOTIDE SEQUENCE [LARGE SCALE GENOMIC DNA]</scope>
    <source>
        <strain evidence="9 10">EAF2021</strain>
    </source>
</reference>
<organism evidence="9 10">
    <name type="scientific">Tritrichomonas musculus</name>
    <dbReference type="NCBI Taxonomy" id="1915356"/>
    <lineage>
        <taxon>Eukaryota</taxon>
        <taxon>Metamonada</taxon>
        <taxon>Parabasalia</taxon>
        <taxon>Tritrichomonadida</taxon>
        <taxon>Tritrichomonadidae</taxon>
        <taxon>Tritrichomonas</taxon>
    </lineage>
</organism>
<keyword evidence="4 7" id="KW-1133">Transmembrane helix</keyword>
<evidence type="ECO:0000256" key="1">
    <source>
        <dbReference type="ARBA" id="ARBA00004141"/>
    </source>
</evidence>
<evidence type="ECO:0000256" key="4">
    <source>
        <dbReference type="ARBA" id="ARBA00022989"/>
    </source>
</evidence>
<dbReference type="PANTHER" id="PTHR21229:SF1">
    <property type="entry name" value="GH17801P"/>
    <property type="match status" value="1"/>
</dbReference>
<comment type="subcellular location">
    <subcellularLocation>
        <location evidence="1">Membrane</location>
        <topology evidence="1">Multi-pass membrane protein</topology>
    </subcellularLocation>
</comment>
<evidence type="ECO:0000256" key="2">
    <source>
        <dbReference type="ARBA" id="ARBA00022692"/>
    </source>
</evidence>
<feature type="transmembrane region" description="Helical" evidence="7">
    <location>
        <begin position="169"/>
        <end position="189"/>
    </location>
</feature>